<reference evidence="2" key="1">
    <citation type="journal article" date="2021" name="Proc. Natl. Acad. Sci. U.S.A.">
        <title>A Catalog of Tens of Thousands of Viruses from Human Metagenomes Reveals Hidden Associations with Chronic Diseases.</title>
        <authorList>
            <person name="Tisza M.J."/>
            <person name="Buck C.B."/>
        </authorList>
    </citation>
    <scope>NUCLEOTIDE SEQUENCE</scope>
    <source>
        <strain evidence="2">CtE0n6</strain>
    </source>
</reference>
<evidence type="ECO:0000313" key="2">
    <source>
        <dbReference type="EMBL" id="DAE29984.1"/>
    </source>
</evidence>
<proteinExistence type="predicted"/>
<name>A0A8S5RF26_9VIRU</name>
<organism evidence="2">
    <name type="scientific">virus sp. ctE0n6</name>
    <dbReference type="NCBI Taxonomy" id="2827985"/>
    <lineage>
        <taxon>Viruses</taxon>
    </lineage>
</organism>
<sequence length="137" mass="15538">MEIGITLNNKLIYNKDFSKKDELKAKEELAKYILKDKRLTKCAVFLIAGLNYTTDAMADINQTMSKVDAAGFMFLGVIQRIGFWICLLGCLLEILLAVFKEGRGKNAILPLVLKWLGIFATFYFLPACFELIRDLFA</sequence>
<dbReference type="EMBL" id="BK059101">
    <property type="protein sequence ID" value="DAE29984.1"/>
    <property type="molecule type" value="Genomic_DNA"/>
</dbReference>
<keyword evidence="1" id="KW-1133">Transmembrane helix</keyword>
<protein>
    <submittedName>
        <fullName evidence="2">Uncharacterized protein</fullName>
    </submittedName>
</protein>
<evidence type="ECO:0000256" key="1">
    <source>
        <dbReference type="SAM" id="Phobius"/>
    </source>
</evidence>
<accession>A0A8S5RF26</accession>
<keyword evidence="1" id="KW-0472">Membrane</keyword>
<feature type="transmembrane region" description="Helical" evidence="1">
    <location>
        <begin position="81"/>
        <end position="99"/>
    </location>
</feature>
<feature type="transmembrane region" description="Helical" evidence="1">
    <location>
        <begin position="111"/>
        <end position="132"/>
    </location>
</feature>
<keyword evidence="1" id="KW-0812">Transmembrane</keyword>